<accession>A0ACC2JJA7</accession>
<sequence length="76" mass="8714">MERNHNKVDVLEIKRIKVQYLEYSLSKVQLRWIEPENNTGTQNDTPKGGRVLIAVLAKQHENAVFEVDVPPGSSER</sequence>
<name>A0ACC2JJA7_9PEZI</name>
<gene>
    <name evidence="1" type="ORF">O1611_g6144</name>
</gene>
<evidence type="ECO:0000313" key="1">
    <source>
        <dbReference type="EMBL" id="KAJ8127495.1"/>
    </source>
</evidence>
<dbReference type="EMBL" id="JAPUUL010001406">
    <property type="protein sequence ID" value="KAJ8127495.1"/>
    <property type="molecule type" value="Genomic_DNA"/>
</dbReference>
<reference evidence="1" key="1">
    <citation type="submission" date="2022-12" db="EMBL/GenBank/DDBJ databases">
        <title>Genome Sequence of Lasiodiplodia mahajangana.</title>
        <authorList>
            <person name="Buettner E."/>
        </authorList>
    </citation>
    <scope>NUCLEOTIDE SEQUENCE</scope>
    <source>
        <strain evidence="1">VT137</strain>
    </source>
</reference>
<dbReference type="Proteomes" id="UP001153332">
    <property type="component" value="Unassembled WGS sequence"/>
</dbReference>
<proteinExistence type="predicted"/>
<comment type="caution">
    <text evidence="1">The sequence shown here is derived from an EMBL/GenBank/DDBJ whole genome shotgun (WGS) entry which is preliminary data.</text>
</comment>
<protein>
    <submittedName>
        <fullName evidence="1">Uncharacterized protein</fullName>
    </submittedName>
</protein>
<keyword evidence="2" id="KW-1185">Reference proteome</keyword>
<evidence type="ECO:0000313" key="2">
    <source>
        <dbReference type="Proteomes" id="UP001153332"/>
    </source>
</evidence>
<organism evidence="1 2">
    <name type="scientific">Lasiodiplodia mahajangana</name>
    <dbReference type="NCBI Taxonomy" id="1108764"/>
    <lineage>
        <taxon>Eukaryota</taxon>
        <taxon>Fungi</taxon>
        <taxon>Dikarya</taxon>
        <taxon>Ascomycota</taxon>
        <taxon>Pezizomycotina</taxon>
        <taxon>Dothideomycetes</taxon>
        <taxon>Dothideomycetes incertae sedis</taxon>
        <taxon>Botryosphaeriales</taxon>
        <taxon>Botryosphaeriaceae</taxon>
        <taxon>Lasiodiplodia</taxon>
    </lineage>
</organism>